<keyword evidence="2" id="KW-1185">Reference proteome</keyword>
<reference evidence="1 2" key="1">
    <citation type="submission" date="2024-05" db="EMBL/GenBank/DDBJ databases">
        <authorList>
            <person name="Zhao H."/>
            <person name="Xu Y."/>
            <person name="Lin S."/>
            <person name="Spain J.C."/>
            <person name="Zhou N.-Y."/>
        </authorList>
    </citation>
    <scope>NUCLEOTIDE SEQUENCE [LARGE SCALE GENOMIC DNA]</scope>
    <source>
        <strain evidence="1 2">NEAU-NG30</strain>
    </source>
</reference>
<protein>
    <submittedName>
        <fullName evidence="1">Uncharacterized protein</fullName>
    </submittedName>
</protein>
<dbReference type="EMBL" id="JBDZYD010000002">
    <property type="protein sequence ID" value="MEQ0558437.1"/>
    <property type="molecule type" value="Genomic_DNA"/>
</dbReference>
<sequence>MPATPYENLGLAPAGTCSTSYRYPGKATLQPFAPETQTFTATADHAVNMGFAVWTPPGQGFKDENTYQQIYNDTRTPADNPGMTTPDGAKSVAWSYHGSLLKNLRPGRPGGASAPARVVVMAIPCIADNLPADVTTAAVATYDIASAERPVRQPKPVTGYDPVQLSRAACQANT</sequence>
<name>A0ABV0L807_9PSEU</name>
<organism evidence="1 2">
    <name type="scientific">Amycolatopsis melonis</name>
    <dbReference type="NCBI Taxonomy" id="3156488"/>
    <lineage>
        <taxon>Bacteria</taxon>
        <taxon>Bacillati</taxon>
        <taxon>Actinomycetota</taxon>
        <taxon>Actinomycetes</taxon>
        <taxon>Pseudonocardiales</taxon>
        <taxon>Pseudonocardiaceae</taxon>
        <taxon>Amycolatopsis</taxon>
    </lineage>
</organism>
<evidence type="ECO:0000313" key="2">
    <source>
        <dbReference type="Proteomes" id="UP001440984"/>
    </source>
</evidence>
<proteinExistence type="predicted"/>
<dbReference type="Proteomes" id="UP001440984">
    <property type="component" value="Unassembled WGS sequence"/>
</dbReference>
<gene>
    <name evidence="1" type="ORF">ABJI51_05100</name>
</gene>
<comment type="caution">
    <text evidence="1">The sequence shown here is derived from an EMBL/GenBank/DDBJ whole genome shotgun (WGS) entry which is preliminary data.</text>
</comment>
<evidence type="ECO:0000313" key="1">
    <source>
        <dbReference type="EMBL" id="MEQ0558437.1"/>
    </source>
</evidence>
<dbReference type="RefSeq" id="WP_348947785.1">
    <property type="nucleotide sequence ID" value="NZ_JBDZYD010000002.1"/>
</dbReference>
<accession>A0ABV0L807</accession>